<feature type="binding site" evidence="20">
    <location>
        <position position="720"/>
    </location>
    <ligand>
        <name>L-glutamate</name>
        <dbReference type="ChEBI" id="CHEBI:29985"/>
    </ligand>
</feature>
<accession>A0A672IGK6</accession>
<dbReference type="PRINTS" id="PR00177">
    <property type="entry name" value="NMDARECEPTOR"/>
</dbReference>
<feature type="site" description="Interaction with the cone snail toxin Con-ikot-ikot" evidence="21">
    <location>
        <position position="675"/>
    </location>
</feature>
<evidence type="ECO:0000256" key="22">
    <source>
        <dbReference type="PIRSR" id="PIRSR601508-3"/>
    </source>
</evidence>
<dbReference type="InterPro" id="IPR028082">
    <property type="entry name" value="Peripla_BP_I"/>
</dbReference>
<comment type="similarity">
    <text evidence="23">Belongs to the glutamate-gated ion channel (TC 1.A.10.1) family.</text>
</comment>
<feature type="site" description="Interaction with the cone snail toxin Con-ikot-ikot" evidence="21">
    <location>
        <position position="468"/>
    </location>
</feature>
<evidence type="ECO:0000256" key="12">
    <source>
        <dbReference type="ARBA" id="ARBA00023170"/>
    </source>
</evidence>
<feature type="disulfide bond" evidence="22">
    <location>
        <begin position="79"/>
        <end position="325"/>
    </location>
</feature>
<dbReference type="Pfam" id="PF00060">
    <property type="entry name" value="Lig_chan"/>
    <property type="match status" value="1"/>
</dbReference>
<evidence type="ECO:0000256" key="23">
    <source>
        <dbReference type="RuleBase" id="RU367118"/>
    </source>
</evidence>
<evidence type="ECO:0000256" key="5">
    <source>
        <dbReference type="ARBA" id="ARBA00022729"/>
    </source>
</evidence>
<gene>
    <name evidence="26" type="primary">LOC115390422</name>
</gene>
<evidence type="ECO:0000256" key="3">
    <source>
        <dbReference type="ARBA" id="ARBA00022553"/>
    </source>
</evidence>
<evidence type="ECO:0000256" key="17">
    <source>
        <dbReference type="ARBA" id="ARBA00023303"/>
    </source>
</evidence>
<evidence type="ECO:0000256" key="18">
    <source>
        <dbReference type="ARBA" id="ARBA00034104"/>
    </source>
</evidence>
<dbReference type="Proteomes" id="UP000472267">
    <property type="component" value="Chromosome 6"/>
</dbReference>
<evidence type="ECO:0000256" key="9">
    <source>
        <dbReference type="ARBA" id="ARBA00023136"/>
    </source>
</evidence>
<comment type="function">
    <text evidence="23">Receptor for glutamate that functions as a ligand-gated ion channel in the central nervous system and plays an important role in excitatory synaptic transmission. L-glutamate acts as an excitatory neurotransmitter at many synapses in the central nervous system.</text>
</comment>
<dbReference type="SMART" id="SM00079">
    <property type="entry name" value="PBPe"/>
    <property type="match status" value="1"/>
</dbReference>
<keyword evidence="3" id="KW-0597">Phosphoprotein</keyword>
<dbReference type="GO" id="GO:0045211">
    <property type="term" value="C:postsynaptic membrane"/>
    <property type="evidence" value="ECO:0007669"/>
    <property type="project" value="UniProtKB-SubCell"/>
</dbReference>
<evidence type="ECO:0000256" key="16">
    <source>
        <dbReference type="ARBA" id="ARBA00023288"/>
    </source>
</evidence>
<dbReference type="InterPro" id="IPR019594">
    <property type="entry name" value="Glu/Gly-bd"/>
</dbReference>
<dbReference type="SUPFAM" id="SSF81324">
    <property type="entry name" value="Voltage-gated potassium channels"/>
    <property type="match status" value="1"/>
</dbReference>
<dbReference type="Gene3D" id="3.40.190.10">
    <property type="entry name" value="Periplasmic binding protein-like II"/>
    <property type="match status" value="2"/>
</dbReference>
<comment type="subcellular location">
    <subcellularLocation>
        <location evidence="18 23">Postsynaptic cell membrane</location>
        <topology evidence="18 23">Multi-pass membrane protein</topology>
    </subcellularLocation>
</comment>
<reference evidence="26" key="2">
    <citation type="submission" date="2025-08" db="UniProtKB">
        <authorList>
            <consortium name="Ensembl"/>
        </authorList>
    </citation>
    <scope>IDENTIFICATION</scope>
</reference>
<name>A0A672IGK6_SALFA</name>
<feature type="site" description="Interaction with the cone snail toxin Con-ikot-ikot" evidence="21">
    <location>
        <position position="767"/>
    </location>
</feature>
<dbReference type="InterPro" id="IPR001508">
    <property type="entry name" value="Iono_Glu_rcpt_met"/>
</dbReference>
<protein>
    <recommendedName>
        <fullName evidence="23">Glutamate receptor</fullName>
    </recommendedName>
</protein>
<evidence type="ECO:0000313" key="26">
    <source>
        <dbReference type="Ensembl" id="ENSSFAP00005040853.1"/>
    </source>
</evidence>
<feature type="binding site" evidence="20">
    <location>
        <position position="670"/>
    </location>
    <ligand>
        <name>L-glutamate</name>
        <dbReference type="ChEBI" id="CHEBI:29985"/>
    </ligand>
</feature>
<evidence type="ECO:0000259" key="25">
    <source>
        <dbReference type="SMART" id="SM00918"/>
    </source>
</evidence>
<dbReference type="PANTHER" id="PTHR18966">
    <property type="entry name" value="IONOTROPIC GLUTAMATE RECEPTOR"/>
    <property type="match status" value="1"/>
</dbReference>
<feature type="transmembrane region" description="Helical" evidence="23">
    <location>
        <begin position="536"/>
        <end position="558"/>
    </location>
</feature>
<dbReference type="GO" id="GO:0022824">
    <property type="term" value="F:transmitter-gated monoatomic ion channel activity"/>
    <property type="evidence" value="ECO:0007669"/>
    <property type="project" value="UniProtKB-ARBA"/>
</dbReference>
<evidence type="ECO:0000256" key="11">
    <source>
        <dbReference type="ARBA" id="ARBA00023157"/>
    </source>
</evidence>
<evidence type="ECO:0000256" key="10">
    <source>
        <dbReference type="ARBA" id="ARBA00023139"/>
    </source>
</evidence>
<evidence type="ECO:0000256" key="21">
    <source>
        <dbReference type="PIRSR" id="PIRSR601508-2"/>
    </source>
</evidence>
<evidence type="ECO:0000256" key="20">
    <source>
        <dbReference type="PIRSR" id="PIRSR601508-1"/>
    </source>
</evidence>
<keyword evidence="12 23" id="KW-0675">Receptor</keyword>
<sequence>VGGAALWLLVGGAALWLLAAGWWSGALAAVGGLFPRGADQEYSAFRVGMVQFGMADFRLTPHIDNLEVANSFAVTNCFCSQFSRGVYAIFGFYDKKSVNTITSFCETLHVSFITPSFPADGLNQFVLQMRPDIKGPLVSLVEYYKWEKFAYLYDSDRGHPWTLQQRRSGVVTAINVGNLKDERKDEAYRSLFQDLELRGERRIILDCEQDKVKDIMEQVITIGRHVKGYHYIIANLGFVDGDLSKIQYGGANVSGFQIVDFDDPVVAKFDQRWEALEEKEYPGADARIRYTSALTYDAVHVMTDAFRFLHKQRIDMSRRGNSGDCLANPAVPWAQGVEIERALKQVRVDGLTGNIQFDQYGKRINYSVTVMELKNNGPVKIGYWNEVDKMVVTKSDLYPNDSMAMENKTVIVTTILEAPYVMQKKNAEQFVGNDRYEGYCVDLAAEIAKHCGIRYQLKIVGDGKYGARDAETKIWNGMVGELVYGKADIAVAPLTITLVREEVIDFSKPFMSLGISIMIKKPQKSKPGVFSFLDPLAYEIWMCIVFAYIGVSVVLFLVSRFSPYEWTLEEPEDGALPLTTESTNEFGIFNSLWFSLGAFMRQGCDISPRSLSGRIVGGVWWFFTLIIISSYTANLAAFLTVERMVSPIESAEDLAKQTEIAYGTLDSGSTKEFFRRSKIALFDKMWQYMKSAEPSVFVKKTSEGVLRVRKSKGKYAYLLESTMNEYIEQRKPCDTMKVGGNLDSKGYGIATPKGSPLRVPVNLAVLKLNEQGTLDKMKNKWWYDKGECGFKDSASKEKTSALSLSNVAGVFYILVGGLGLAMMVALVEFCYKSRAEAKKMKAAATTVSSPQHTGNYTHTLSSPHHAPFALLSPGRQPGFATYKEGYNVYGVESVKI</sequence>
<feature type="transmembrane region" description="Helical" evidence="23">
    <location>
        <begin position="809"/>
        <end position="831"/>
    </location>
</feature>
<dbReference type="SUPFAM" id="SSF53822">
    <property type="entry name" value="Periplasmic binding protein-like I"/>
    <property type="match status" value="1"/>
</dbReference>
<keyword evidence="13" id="KW-0325">Glycoprotein</keyword>
<evidence type="ECO:0000256" key="4">
    <source>
        <dbReference type="ARBA" id="ARBA00022692"/>
    </source>
</evidence>
<evidence type="ECO:0000256" key="8">
    <source>
        <dbReference type="ARBA" id="ARBA00023065"/>
    </source>
</evidence>
<feature type="site" description="Crucial to convey clamshell closure to channel opening" evidence="21">
    <location>
        <position position="648"/>
    </location>
</feature>
<evidence type="ECO:0000256" key="13">
    <source>
        <dbReference type="ARBA" id="ARBA00023180"/>
    </source>
</evidence>
<dbReference type="FunFam" id="3.40.190.10:FF:000666">
    <property type="entry name" value="Glutamate receptor, ionotropic, AMPA 2a"/>
    <property type="match status" value="1"/>
</dbReference>
<dbReference type="FunFam" id="3.40.50.2300:FF:000004">
    <property type="entry name" value="Glutamate receptor, ionotropic, AMPA 2"/>
    <property type="match status" value="1"/>
</dbReference>
<evidence type="ECO:0000313" key="27">
    <source>
        <dbReference type="Proteomes" id="UP000472267"/>
    </source>
</evidence>
<dbReference type="SMART" id="SM00918">
    <property type="entry name" value="Lig_chan-Glu_bd"/>
    <property type="match status" value="1"/>
</dbReference>
<keyword evidence="27" id="KW-1185">Reference proteome</keyword>
<feature type="binding site" evidence="20">
    <location>
        <position position="493"/>
    </location>
    <ligand>
        <name>L-glutamate</name>
        <dbReference type="ChEBI" id="CHEBI:29985"/>
    </ligand>
</feature>
<evidence type="ECO:0000256" key="19">
    <source>
        <dbReference type="ARBA" id="ARBA00036634"/>
    </source>
</evidence>
<keyword evidence="11 22" id="KW-1015">Disulfide bond</keyword>
<reference evidence="26" key="1">
    <citation type="submission" date="2019-06" db="EMBL/GenBank/DDBJ databases">
        <authorList>
            <consortium name="Wellcome Sanger Institute Data Sharing"/>
        </authorList>
    </citation>
    <scope>NUCLEOTIDE SEQUENCE [LARGE SCALE GENOMIC DNA]</scope>
</reference>
<keyword evidence="4 23" id="KW-0812">Transmembrane</keyword>
<dbReference type="Gene3D" id="1.10.287.70">
    <property type="match status" value="2"/>
</dbReference>
<dbReference type="InParanoid" id="A0A672IGK6"/>
<evidence type="ECO:0000256" key="7">
    <source>
        <dbReference type="ARBA" id="ARBA00023018"/>
    </source>
</evidence>
<dbReference type="CDD" id="cd13715">
    <property type="entry name" value="PBP2_iGluR_AMPA"/>
    <property type="match status" value="1"/>
</dbReference>
<keyword evidence="15 23" id="KW-1071">Ligand-gated ion channel</keyword>
<reference evidence="26" key="3">
    <citation type="submission" date="2025-09" db="UniProtKB">
        <authorList>
            <consortium name="Ensembl"/>
        </authorList>
    </citation>
    <scope>IDENTIFICATION</scope>
</reference>
<dbReference type="SUPFAM" id="SSF53850">
    <property type="entry name" value="Periplasmic binding protein-like II"/>
    <property type="match status" value="1"/>
</dbReference>
<proteinExistence type="inferred from homology"/>
<keyword evidence="17 23" id="KW-0407">Ion channel</keyword>
<keyword evidence="5" id="KW-0732">Signal</keyword>
<feature type="binding site" evidence="20">
    <location>
        <position position="669"/>
    </location>
    <ligand>
        <name>L-glutamate</name>
        <dbReference type="ChEBI" id="CHEBI:29985"/>
    </ligand>
</feature>
<evidence type="ECO:0000256" key="6">
    <source>
        <dbReference type="ARBA" id="ARBA00022989"/>
    </source>
</evidence>
<evidence type="ECO:0000256" key="2">
    <source>
        <dbReference type="ARBA" id="ARBA00022475"/>
    </source>
</evidence>
<keyword evidence="10" id="KW-0564">Palmitate</keyword>
<feature type="transmembrane region" description="Helical" evidence="23">
    <location>
        <begin position="619"/>
        <end position="641"/>
    </location>
</feature>
<keyword evidence="7 23" id="KW-0770">Synapse</keyword>
<feature type="domain" description="Ionotropic glutamate receptor L-glutamate and glycine-binding" evidence="25">
    <location>
        <begin position="419"/>
        <end position="484"/>
    </location>
</feature>
<evidence type="ECO:0000259" key="24">
    <source>
        <dbReference type="SMART" id="SM00079"/>
    </source>
</evidence>
<dbReference type="GO" id="GO:0007166">
    <property type="term" value="P:cell surface receptor signaling pathway"/>
    <property type="evidence" value="ECO:0007669"/>
    <property type="project" value="UniProtKB-ARBA"/>
</dbReference>
<keyword evidence="8 23" id="KW-0406">Ion transport</keyword>
<feature type="binding site" evidence="20">
    <location>
        <position position="495"/>
    </location>
    <ligand>
        <name>L-glutamate</name>
        <dbReference type="ChEBI" id="CHEBI:29985"/>
    </ligand>
</feature>
<feature type="disulfide bond" evidence="22">
    <location>
        <begin position="733"/>
        <end position="788"/>
    </location>
</feature>
<feature type="binding site" evidence="20">
    <location>
        <position position="500"/>
    </location>
    <ligand>
        <name>L-glutamate</name>
        <dbReference type="ChEBI" id="CHEBI:29985"/>
    </ligand>
</feature>
<keyword evidence="16" id="KW-0449">Lipoprotein</keyword>
<feature type="domain" description="Ionotropic glutamate receptor C-terminal" evidence="24">
    <location>
        <begin position="409"/>
        <end position="784"/>
    </location>
</feature>
<dbReference type="Ensembl" id="ENSSFAT00005042355.1">
    <property type="protein sequence ID" value="ENSSFAP00005040853.1"/>
    <property type="gene ID" value="ENSSFAG00005020342.1"/>
</dbReference>
<dbReference type="InterPro" id="IPR015683">
    <property type="entry name" value="Ionotropic_Glu_rcpt"/>
</dbReference>
<evidence type="ECO:0000256" key="15">
    <source>
        <dbReference type="ARBA" id="ARBA00023286"/>
    </source>
</evidence>
<evidence type="ECO:0000256" key="1">
    <source>
        <dbReference type="ARBA" id="ARBA00022448"/>
    </source>
</evidence>
<dbReference type="Pfam" id="PF10613">
    <property type="entry name" value="Lig_chan-Glu_bd"/>
    <property type="match status" value="1"/>
</dbReference>
<keyword evidence="9 23" id="KW-0472">Membrane</keyword>
<dbReference type="FunFam" id="3.40.190.10:FF:000001">
    <property type="entry name" value="Glutamate receptor ionotropic, kainate 2"/>
    <property type="match status" value="1"/>
</dbReference>
<dbReference type="FunFam" id="1.10.287.70:FF:000067">
    <property type="entry name" value="glutamate receptor 2 isoform X1"/>
    <property type="match status" value="1"/>
</dbReference>
<evidence type="ECO:0000256" key="14">
    <source>
        <dbReference type="ARBA" id="ARBA00023257"/>
    </source>
</evidence>
<keyword evidence="6 23" id="KW-1133">Transmembrane helix</keyword>
<dbReference type="InterPro" id="IPR001320">
    <property type="entry name" value="Iontro_rcpt_C"/>
</dbReference>
<organism evidence="26 27">
    <name type="scientific">Salarias fasciatus</name>
    <name type="common">Jewelled blenny</name>
    <name type="synonym">Blennius fasciatus</name>
    <dbReference type="NCBI Taxonomy" id="181472"/>
    <lineage>
        <taxon>Eukaryota</taxon>
        <taxon>Metazoa</taxon>
        <taxon>Chordata</taxon>
        <taxon>Craniata</taxon>
        <taxon>Vertebrata</taxon>
        <taxon>Euteleostomi</taxon>
        <taxon>Actinopterygii</taxon>
        <taxon>Neopterygii</taxon>
        <taxon>Teleostei</taxon>
        <taxon>Neoteleostei</taxon>
        <taxon>Acanthomorphata</taxon>
        <taxon>Ovalentaria</taxon>
        <taxon>Blenniimorphae</taxon>
        <taxon>Blenniiformes</taxon>
        <taxon>Blennioidei</taxon>
        <taxon>Blenniidae</taxon>
        <taxon>Salariinae</taxon>
        <taxon>Salarias</taxon>
    </lineage>
</organism>
<dbReference type="Gene3D" id="3.40.50.2300">
    <property type="match status" value="2"/>
</dbReference>
<keyword evidence="1 23" id="KW-0813">Transport</keyword>
<dbReference type="AlphaFoldDB" id="A0A672IGK6"/>
<keyword evidence="2 23" id="KW-1003">Cell membrane</keyword>
<comment type="catalytic activity">
    <reaction evidence="19">
        <text>Ca(2+)(in) = Ca(2+)(out)</text>
        <dbReference type="Rhea" id="RHEA:29671"/>
        <dbReference type="ChEBI" id="CHEBI:29108"/>
    </reaction>
</comment>
<keyword evidence="14 23" id="KW-0628">Postsynaptic cell membrane</keyword>
<dbReference type="InterPro" id="IPR001828">
    <property type="entry name" value="ANF_lig-bd_rcpt"/>
</dbReference>
<dbReference type="Pfam" id="PF01094">
    <property type="entry name" value="ANF_receptor"/>
    <property type="match status" value="1"/>
</dbReference>